<name>A0ABW7C5D9_9ACTN</name>
<organism evidence="1 2">
    <name type="scientific">Streptomyces omiyaensis</name>
    <dbReference type="NCBI Taxonomy" id="68247"/>
    <lineage>
        <taxon>Bacteria</taxon>
        <taxon>Bacillati</taxon>
        <taxon>Actinomycetota</taxon>
        <taxon>Actinomycetes</taxon>
        <taxon>Kitasatosporales</taxon>
        <taxon>Streptomycetaceae</taxon>
        <taxon>Streptomyces</taxon>
    </lineage>
</organism>
<sequence length="195" mass="21841">MSTSSALPVLRTADLPTVHRAARRLLDLVTPLEDYVVTAEIRELPLAEAQAMAASLPGAVVSAVDHYGTVANDEIKRGIAAGDLWVRTSLLPVSFRLETRPARLVEETFIRLVGSRTGYLEWDFFAWPAVAELGLRERDKDARVQIAINSQDIYQEIPSTDHTLFIHLREGDMERGEWLARQIDLRPEGPVQHGY</sequence>
<proteinExistence type="predicted"/>
<protein>
    <submittedName>
        <fullName evidence="1">Uncharacterized protein</fullName>
    </submittedName>
</protein>
<dbReference type="Proteomes" id="UP001604282">
    <property type="component" value="Unassembled WGS sequence"/>
</dbReference>
<dbReference type="RefSeq" id="WP_392884791.1">
    <property type="nucleotide sequence ID" value="NZ_JBICZW010000034.1"/>
</dbReference>
<accession>A0ABW7C5D9</accession>
<reference evidence="1 2" key="1">
    <citation type="submission" date="2024-10" db="EMBL/GenBank/DDBJ databases">
        <title>The Natural Products Discovery Center: Release of the First 8490 Sequenced Strains for Exploring Actinobacteria Biosynthetic Diversity.</title>
        <authorList>
            <person name="Kalkreuter E."/>
            <person name="Kautsar S.A."/>
            <person name="Yang D."/>
            <person name="Bader C.D."/>
            <person name="Teijaro C.N."/>
            <person name="Fluegel L."/>
            <person name="Davis C.M."/>
            <person name="Simpson J.R."/>
            <person name="Lauterbach L."/>
            <person name="Steele A.D."/>
            <person name="Gui C."/>
            <person name="Meng S."/>
            <person name="Li G."/>
            <person name="Viehrig K."/>
            <person name="Ye F."/>
            <person name="Su P."/>
            <person name="Kiefer A.F."/>
            <person name="Nichols A."/>
            <person name="Cepeda A.J."/>
            <person name="Yan W."/>
            <person name="Fan B."/>
            <person name="Jiang Y."/>
            <person name="Adhikari A."/>
            <person name="Zheng C.-J."/>
            <person name="Schuster L."/>
            <person name="Cowan T.M."/>
            <person name="Smanski M.J."/>
            <person name="Chevrette M.G."/>
            <person name="De Carvalho L.P.S."/>
            <person name="Shen B."/>
        </authorList>
    </citation>
    <scope>NUCLEOTIDE SEQUENCE [LARGE SCALE GENOMIC DNA]</scope>
    <source>
        <strain evidence="1 2">NPDC048229</strain>
    </source>
</reference>
<gene>
    <name evidence="1" type="ORF">ACGFYS_33270</name>
</gene>
<evidence type="ECO:0000313" key="1">
    <source>
        <dbReference type="EMBL" id="MFG3193794.1"/>
    </source>
</evidence>
<dbReference type="EMBL" id="JBICZW010000034">
    <property type="protein sequence ID" value="MFG3193794.1"/>
    <property type="molecule type" value="Genomic_DNA"/>
</dbReference>
<comment type="caution">
    <text evidence="1">The sequence shown here is derived from an EMBL/GenBank/DDBJ whole genome shotgun (WGS) entry which is preliminary data.</text>
</comment>
<evidence type="ECO:0000313" key="2">
    <source>
        <dbReference type="Proteomes" id="UP001604282"/>
    </source>
</evidence>
<keyword evidence="2" id="KW-1185">Reference proteome</keyword>